<dbReference type="InterPro" id="IPR036575">
    <property type="entry name" value="TFIIS_cen_dom_sf"/>
</dbReference>
<keyword evidence="5" id="KW-0863">Zinc-finger</keyword>
<dbReference type="GO" id="GO:0000977">
    <property type="term" value="F:RNA polymerase II transcription regulatory region sequence-specific DNA binding"/>
    <property type="evidence" value="ECO:0007669"/>
    <property type="project" value="TreeGrafter"/>
</dbReference>
<dbReference type="PROSITE" id="PS01359">
    <property type="entry name" value="ZF_PHD_1"/>
    <property type="match status" value="1"/>
</dbReference>
<comment type="caution">
    <text evidence="9">The sequence shown here is derived from an EMBL/GenBank/DDBJ whole genome shotgun (WGS) entry which is preliminary data.</text>
</comment>
<dbReference type="PANTHER" id="PTHR11477:SF11">
    <property type="entry name" value="TRANSCRIPTION FACTOR BYE1"/>
    <property type="match status" value="1"/>
</dbReference>
<feature type="compositionally biased region" description="Basic and acidic residues" evidence="7">
    <location>
        <begin position="193"/>
        <end position="206"/>
    </location>
</feature>
<dbReference type="Gene3D" id="1.10.472.30">
    <property type="entry name" value="Transcription elongation factor S-II, central domain"/>
    <property type="match status" value="1"/>
</dbReference>
<dbReference type="Proteomes" id="UP000242519">
    <property type="component" value="Unassembled WGS sequence"/>
</dbReference>
<keyword evidence="10" id="KW-1185">Reference proteome</keyword>
<feature type="domain" description="TFIIS central" evidence="8">
    <location>
        <begin position="255"/>
        <end position="364"/>
    </location>
</feature>
<dbReference type="Pfam" id="PF00628">
    <property type="entry name" value="PHD"/>
    <property type="match status" value="1"/>
</dbReference>
<dbReference type="OrthoDB" id="79252at2759"/>
<dbReference type="PANTHER" id="PTHR11477">
    <property type="entry name" value="TRANSCRIPTION FACTOR S-II ZINC FINGER DOMAIN-CONTAINING PROTEIN"/>
    <property type="match status" value="1"/>
</dbReference>
<dbReference type="InParanoid" id="A0A218Z1M9"/>
<feature type="compositionally biased region" description="Acidic residues" evidence="7">
    <location>
        <begin position="24"/>
        <end position="33"/>
    </location>
</feature>
<dbReference type="InterPro" id="IPR013083">
    <property type="entry name" value="Znf_RING/FYVE/PHD"/>
</dbReference>
<feature type="region of interest" description="Disordered" evidence="7">
    <location>
        <begin position="436"/>
        <end position="455"/>
    </location>
</feature>
<gene>
    <name evidence="9" type="ORF">B2J93_2100</name>
</gene>
<dbReference type="PROSITE" id="PS51321">
    <property type="entry name" value="TFIIS_CENTRAL"/>
    <property type="match status" value="1"/>
</dbReference>
<evidence type="ECO:0000313" key="10">
    <source>
        <dbReference type="Proteomes" id="UP000242519"/>
    </source>
</evidence>
<evidence type="ECO:0000256" key="1">
    <source>
        <dbReference type="ARBA" id="ARBA00002311"/>
    </source>
</evidence>
<evidence type="ECO:0000256" key="5">
    <source>
        <dbReference type="ARBA" id="ARBA00022771"/>
    </source>
</evidence>
<dbReference type="SUPFAM" id="SSF57903">
    <property type="entry name" value="FYVE/PHD zinc finger"/>
    <property type="match status" value="1"/>
</dbReference>
<keyword evidence="6" id="KW-0862">Zinc</keyword>
<dbReference type="InterPro" id="IPR019786">
    <property type="entry name" value="Zinc_finger_PHD-type_CS"/>
</dbReference>
<dbReference type="GO" id="GO:0005634">
    <property type="term" value="C:nucleus"/>
    <property type="evidence" value="ECO:0007669"/>
    <property type="project" value="TreeGrafter"/>
</dbReference>
<dbReference type="CDD" id="cd21538">
    <property type="entry name" value="SPOC_TFIIS"/>
    <property type="match status" value="1"/>
</dbReference>
<proteinExistence type="inferred from homology"/>
<protein>
    <recommendedName>
        <fullName evidence="3">Transcription factor BYE1</fullName>
    </recommendedName>
</protein>
<evidence type="ECO:0000259" key="8">
    <source>
        <dbReference type="PROSITE" id="PS51321"/>
    </source>
</evidence>
<feature type="compositionally biased region" description="Basic and acidic residues" evidence="7">
    <location>
        <begin position="175"/>
        <end position="186"/>
    </location>
</feature>
<dbReference type="InterPro" id="IPR055499">
    <property type="entry name" value="DUF7071"/>
</dbReference>
<dbReference type="InterPro" id="IPR011011">
    <property type="entry name" value="Znf_FYVE_PHD"/>
</dbReference>
<dbReference type="Pfam" id="PF07744">
    <property type="entry name" value="SPOC"/>
    <property type="match status" value="1"/>
</dbReference>
<feature type="region of interest" description="Disordered" evidence="7">
    <location>
        <begin position="386"/>
        <end position="420"/>
    </location>
</feature>
<dbReference type="AlphaFoldDB" id="A0A218Z1M9"/>
<dbReference type="GO" id="GO:0006368">
    <property type="term" value="P:transcription elongation by RNA polymerase II"/>
    <property type="evidence" value="ECO:0007669"/>
    <property type="project" value="TreeGrafter"/>
</dbReference>
<dbReference type="STRING" id="503106.A0A218Z1M9"/>
<dbReference type="Pfam" id="PF07500">
    <property type="entry name" value="TFIIS_M"/>
    <property type="match status" value="1"/>
</dbReference>
<reference evidence="9 10" key="1">
    <citation type="submission" date="2017-04" db="EMBL/GenBank/DDBJ databases">
        <title>Draft genome sequence of Marssonina coronaria NL1: causal agent of apple blotch.</title>
        <authorList>
            <person name="Cheng Q."/>
        </authorList>
    </citation>
    <scope>NUCLEOTIDE SEQUENCE [LARGE SCALE GENOMIC DNA]</scope>
    <source>
        <strain evidence="9 10">NL1</strain>
    </source>
</reference>
<evidence type="ECO:0000256" key="4">
    <source>
        <dbReference type="ARBA" id="ARBA00022723"/>
    </source>
</evidence>
<dbReference type="GO" id="GO:0031564">
    <property type="term" value="P:transcription antitermination"/>
    <property type="evidence" value="ECO:0007669"/>
    <property type="project" value="TreeGrafter"/>
</dbReference>
<dbReference type="GO" id="GO:0006362">
    <property type="term" value="P:transcription elongation by RNA polymerase I"/>
    <property type="evidence" value="ECO:0007669"/>
    <property type="project" value="TreeGrafter"/>
</dbReference>
<dbReference type="Gene3D" id="3.30.40.10">
    <property type="entry name" value="Zinc/RING finger domain, C3HC4 (zinc finger)"/>
    <property type="match status" value="1"/>
</dbReference>
<name>A0A218Z1M9_9HELO</name>
<evidence type="ECO:0000256" key="3">
    <source>
        <dbReference type="ARBA" id="ARBA00021616"/>
    </source>
</evidence>
<evidence type="ECO:0000256" key="7">
    <source>
        <dbReference type="SAM" id="MobiDB-lite"/>
    </source>
</evidence>
<dbReference type="Pfam" id="PF23257">
    <property type="entry name" value="DUF7071"/>
    <property type="match status" value="1"/>
</dbReference>
<dbReference type="GO" id="GO:0031440">
    <property type="term" value="P:regulation of mRNA 3'-end processing"/>
    <property type="evidence" value="ECO:0007669"/>
    <property type="project" value="TreeGrafter"/>
</dbReference>
<feature type="region of interest" description="Disordered" evidence="7">
    <location>
        <begin position="117"/>
        <end position="206"/>
    </location>
</feature>
<sequence>MEDLDQTPEPKKKAAKRSKKAQKEEEEEEPEDGAEIIRCVCGAVETGAHDTEPWIACDDCDAWQHNVCVGIPIHKEDIPEHYQCEQCNPAAHKELLEGLKRGIHLWEKRRKAYQNSLKEAAVQGDPRKKGKKKGKRASEPKNETNGKSSAPATPVPEKTKKDATALRAGSAKRKVRDESQDKDSIKVCHSQSHTHEHYNDTQQEPKAKVLKVSVAHVSPRQDSPPSELPTKISEIMDKVKAGGAKMFLKNLSVTVQTAIRDGVYVLAPNDTAESKAERLAIQVADALGEVHREGDPFSRQARMIGANLKTNQELTNNLLVRKLLPLNLAMMSSDDMLSKELKREVDELKARNDKQAIMVTDDGPRVRRTHKGEEIIESDDFAMSSDVTMPTSRRRSMLDPNASMVTRSRENSPGDQVELPQEIDSYRSQDDIRGNAAPQLAIQTKTPPARKSSKADFDIQKVFSSVQAQSPTTTQHVRRESTNTAPPANGPGFDPEIDKMLQDDDGESDAYSPVEFPADPEVIWQGCVTMESVARFPATAKYVAGKHHGSLEEWAKYLTKDLRIAGRIDPDKANEYLCGMRYSPPTDVVVVEIIPSGEAASNSFQDLYNYFQSRRRYGVLTNKGLGNIRDTYLVPVPPNPGNLPDFITNLEAHQVPEERNEPILLVTLVIRNECHPVPEQSHGSASGDVTQSPSLMGHPQRQMSISGTGPSMSPINPQSSLSTPPMPQQSFQPPLPIPADDAYLAQRADEQLRRDQAEGEKVAIDILGRYSSSPTVAFLMPQAFQMRPVEWQLIRGILEEDENSRVDLQHLSQVLELRMQTIPPPPLQ</sequence>
<dbReference type="InterPro" id="IPR001965">
    <property type="entry name" value="Znf_PHD"/>
</dbReference>
<feature type="region of interest" description="Disordered" evidence="7">
    <location>
        <begin position="677"/>
        <end position="738"/>
    </location>
</feature>
<comment type="similarity">
    <text evidence="2">Belongs to the BYE1 family.</text>
</comment>
<evidence type="ECO:0000256" key="2">
    <source>
        <dbReference type="ARBA" id="ARBA00011050"/>
    </source>
</evidence>
<dbReference type="SUPFAM" id="SSF46942">
    <property type="entry name" value="Elongation factor TFIIS domain 2"/>
    <property type="match status" value="1"/>
</dbReference>
<dbReference type="InterPro" id="IPR003618">
    <property type="entry name" value="TFIIS_cen_dom"/>
</dbReference>
<feature type="compositionally biased region" description="Polar residues" evidence="7">
    <location>
        <begin position="681"/>
        <end position="694"/>
    </location>
</feature>
<keyword evidence="4" id="KW-0479">Metal-binding</keyword>
<feature type="compositionally biased region" description="Polar residues" evidence="7">
    <location>
        <begin position="701"/>
        <end position="732"/>
    </location>
</feature>
<feature type="region of interest" description="Disordered" evidence="7">
    <location>
        <begin position="1"/>
        <end position="33"/>
    </location>
</feature>
<dbReference type="SMART" id="SM00249">
    <property type="entry name" value="PHD"/>
    <property type="match status" value="1"/>
</dbReference>
<dbReference type="InterPro" id="IPR019787">
    <property type="entry name" value="Znf_PHD-finger"/>
</dbReference>
<dbReference type="GO" id="GO:0008270">
    <property type="term" value="F:zinc ion binding"/>
    <property type="evidence" value="ECO:0007669"/>
    <property type="project" value="UniProtKB-KW"/>
</dbReference>
<organism evidence="9 10">
    <name type="scientific">Diplocarpon coronariae</name>
    <dbReference type="NCBI Taxonomy" id="2795749"/>
    <lineage>
        <taxon>Eukaryota</taxon>
        <taxon>Fungi</taxon>
        <taxon>Dikarya</taxon>
        <taxon>Ascomycota</taxon>
        <taxon>Pezizomycotina</taxon>
        <taxon>Leotiomycetes</taxon>
        <taxon>Helotiales</taxon>
        <taxon>Drepanopezizaceae</taxon>
        <taxon>Diplocarpon</taxon>
    </lineage>
</organism>
<dbReference type="EMBL" id="MZNU01000266">
    <property type="protein sequence ID" value="OWP01584.1"/>
    <property type="molecule type" value="Genomic_DNA"/>
</dbReference>
<feature type="compositionally biased region" description="Polar residues" evidence="7">
    <location>
        <begin position="463"/>
        <end position="475"/>
    </location>
</feature>
<evidence type="ECO:0000313" key="9">
    <source>
        <dbReference type="EMBL" id="OWP01584.1"/>
    </source>
</evidence>
<feature type="region of interest" description="Disordered" evidence="7">
    <location>
        <begin position="463"/>
        <end position="514"/>
    </location>
</feature>
<evidence type="ECO:0000256" key="6">
    <source>
        <dbReference type="ARBA" id="ARBA00022833"/>
    </source>
</evidence>
<dbReference type="GO" id="GO:0001139">
    <property type="term" value="F:RNA polymerase II complex recruiting activity"/>
    <property type="evidence" value="ECO:0007669"/>
    <property type="project" value="TreeGrafter"/>
</dbReference>
<dbReference type="InterPro" id="IPR012921">
    <property type="entry name" value="SPOC_C"/>
</dbReference>
<comment type="function">
    <text evidence="1">Negative regulator of transcription elongation.</text>
</comment>
<accession>A0A218Z1M9</accession>